<reference evidence="5" key="1">
    <citation type="submission" date="2022-03" db="EMBL/GenBank/DDBJ databases">
        <title>Streptomyces 7R015 and 7R016 isolated from Barleria lupulina in Thailand.</title>
        <authorList>
            <person name="Kanchanasin P."/>
            <person name="Phongsopitanun W."/>
            <person name="Tanasupawat S."/>
        </authorList>
    </citation>
    <scope>NUCLEOTIDE SEQUENCE</scope>
    <source>
        <strain evidence="5">7R015</strain>
    </source>
</reference>
<comment type="subcellular location">
    <subcellularLocation>
        <location evidence="1">Periplasm</location>
    </subcellularLocation>
</comment>
<keyword evidence="3" id="KW-0732">Signal</keyword>
<feature type="domain" description="SsuA/THI5-like" evidence="4">
    <location>
        <begin position="63"/>
        <end position="283"/>
    </location>
</feature>
<dbReference type="Pfam" id="PF09084">
    <property type="entry name" value="NMT1"/>
    <property type="match status" value="1"/>
</dbReference>
<dbReference type="RefSeq" id="WP_242773781.1">
    <property type="nucleotide sequence ID" value="NZ_JALDAY010000013.1"/>
</dbReference>
<dbReference type="InterPro" id="IPR015168">
    <property type="entry name" value="SsuA/THI5"/>
</dbReference>
<dbReference type="EMBL" id="JALDAY010000013">
    <property type="protein sequence ID" value="MCI3276806.1"/>
    <property type="molecule type" value="Genomic_DNA"/>
</dbReference>
<dbReference type="Gene3D" id="3.40.190.10">
    <property type="entry name" value="Periplasmic binding protein-like II"/>
    <property type="match status" value="2"/>
</dbReference>
<dbReference type="PANTHER" id="PTHR30024">
    <property type="entry name" value="ALIPHATIC SULFONATES-BINDING PROTEIN-RELATED"/>
    <property type="match status" value="1"/>
</dbReference>
<evidence type="ECO:0000259" key="4">
    <source>
        <dbReference type="Pfam" id="PF09084"/>
    </source>
</evidence>
<evidence type="ECO:0000256" key="3">
    <source>
        <dbReference type="ARBA" id="ARBA00022729"/>
    </source>
</evidence>
<organism evidence="5 6">
    <name type="scientific">Streptomyces cylindrosporus</name>
    <dbReference type="NCBI Taxonomy" id="2927583"/>
    <lineage>
        <taxon>Bacteria</taxon>
        <taxon>Bacillati</taxon>
        <taxon>Actinomycetota</taxon>
        <taxon>Actinomycetes</taxon>
        <taxon>Kitasatosporales</taxon>
        <taxon>Streptomycetaceae</taxon>
        <taxon>Streptomyces</taxon>
    </lineage>
</organism>
<comment type="caution">
    <text evidence="5">The sequence shown here is derived from an EMBL/GenBank/DDBJ whole genome shotgun (WGS) entry which is preliminary data.</text>
</comment>
<sequence length="353" mass="36399">MKTRTPYARAPRRSRAPHASRALAVAAVVLGSTLLASCDGNGSGSGSSDTVTVGLGGNIFDVPIRLADKGGYFAKQGLKVKYATVTASTGTSALQSGSVQFLNDSPTSFLSALAQGLPQTVISSDAGGNPLGLVVTTEFAKKHDLTADTPAAQVAKALVGSTGGASSTNTKAQTAVFLKSYGVGPDQVKWVSLPSPAADKAALKNHQIDWFTTSEPTPLQVQQSGDGVVVADATKVPAWSSAKVGYTQFIAASNSYLRQHAAVARKFVTAVQQATAYMNAHPGSSTVQSAARQALPGVPADVVKASMTLIDWPTSGAMSASGWNTTLAFINSLDVLPRKAEVTSGDWTNKYLP</sequence>
<evidence type="ECO:0000256" key="1">
    <source>
        <dbReference type="ARBA" id="ARBA00004418"/>
    </source>
</evidence>
<dbReference type="SUPFAM" id="SSF53850">
    <property type="entry name" value="Periplasmic binding protein-like II"/>
    <property type="match status" value="1"/>
</dbReference>
<evidence type="ECO:0000313" key="6">
    <source>
        <dbReference type="Proteomes" id="UP001165269"/>
    </source>
</evidence>
<keyword evidence="6" id="KW-1185">Reference proteome</keyword>
<name>A0ABS9YJN9_9ACTN</name>
<accession>A0ABS9YJN9</accession>
<proteinExistence type="inferred from homology"/>
<dbReference type="Proteomes" id="UP001165269">
    <property type="component" value="Unassembled WGS sequence"/>
</dbReference>
<evidence type="ECO:0000256" key="2">
    <source>
        <dbReference type="ARBA" id="ARBA00010742"/>
    </source>
</evidence>
<gene>
    <name evidence="5" type="ORF">MQP27_37615</name>
</gene>
<dbReference type="PANTHER" id="PTHR30024:SF47">
    <property type="entry name" value="TAURINE-BINDING PERIPLASMIC PROTEIN"/>
    <property type="match status" value="1"/>
</dbReference>
<comment type="similarity">
    <text evidence="2">Belongs to the bacterial solute-binding protein SsuA/TauA family.</text>
</comment>
<protein>
    <submittedName>
        <fullName evidence="5">ABC transporter substrate-binding protein</fullName>
    </submittedName>
</protein>
<evidence type="ECO:0000313" key="5">
    <source>
        <dbReference type="EMBL" id="MCI3276806.1"/>
    </source>
</evidence>